<reference evidence="2 3" key="1">
    <citation type="journal article" date="2024" name="Plant Biotechnol. J.">
        <title>Dendrobium thyrsiflorum genome and its molecular insights into genes involved in important horticultural traits.</title>
        <authorList>
            <person name="Chen B."/>
            <person name="Wang J.Y."/>
            <person name="Zheng P.J."/>
            <person name="Li K.L."/>
            <person name="Liang Y.M."/>
            <person name="Chen X.F."/>
            <person name="Zhang C."/>
            <person name="Zhao X."/>
            <person name="He X."/>
            <person name="Zhang G.Q."/>
            <person name="Liu Z.J."/>
            <person name="Xu Q."/>
        </authorList>
    </citation>
    <scope>NUCLEOTIDE SEQUENCE [LARGE SCALE GENOMIC DNA]</scope>
    <source>
        <strain evidence="2">GZMU011</strain>
    </source>
</reference>
<feature type="domain" description="Reverse transcriptase zinc-binding" evidence="1">
    <location>
        <begin position="39"/>
        <end position="122"/>
    </location>
</feature>
<dbReference type="Proteomes" id="UP001552299">
    <property type="component" value="Unassembled WGS sequence"/>
</dbReference>
<organism evidence="2 3">
    <name type="scientific">Dendrobium thyrsiflorum</name>
    <name type="common">Pinecone-like raceme dendrobium</name>
    <name type="synonym">Orchid</name>
    <dbReference type="NCBI Taxonomy" id="117978"/>
    <lineage>
        <taxon>Eukaryota</taxon>
        <taxon>Viridiplantae</taxon>
        <taxon>Streptophyta</taxon>
        <taxon>Embryophyta</taxon>
        <taxon>Tracheophyta</taxon>
        <taxon>Spermatophyta</taxon>
        <taxon>Magnoliopsida</taxon>
        <taxon>Liliopsida</taxon>
        <taxon>Asparagales</taxon>
        <taxon>Orchidaceae</taxon>
        <taxon>Epidendroideae</taxon>
        <taxon>Malaxideae</taxon>
        <taxon>Dendrobiinae</taxon>
        <taxon>Dendrobium</taxon>
    </lineage>
</organism>
<comment type="caution">
    <text evidence="2">The sequence shown here is derived from an EMBL/GenBank/DDBJ whole genome shotgun (WGS) entry which is preliminary data.</text>
</comment>
<sequence>MDKLLGMIPVELINMVVNIPLQLQCKDTMFFNISPFGKFSLKSAWNHIREKFSVSLLYSSIWHKNIPLSYSVLAWRVIKNFLPVDNLMWNKGFSFPSKCQCCANIEDINHVFAYGECAYKVWNHFFGLANMDNNSVNNVSLAS</sequence>
<gene>
    <name evidence="2" type="ORF">M5K25_000080</name>
</gene>
<proteinExistence type="predicted"/>
<dbReference type="EMBL" id="JANQDX010000001">
    <property type="protein sequence ID" value="KAL0928208.1"/>
    <property type="molecule type" value="Genomic_DNA"/>
</dbReference>
<name>A0ABD0VUJ8_DENTH</name>
<evidence type="ECO:0000259" key="1">
    <source>
        <dbReference type="Pfam" id="PF13966"/>
    </source>
</evidence>
<dbReference type="Pfam" id="PF13966">
    <property type="entry name" value="zf-RVT"/>
    <property type="match status" value="1"/>
</dbReference>
<evidence type="ECO:0000313" key="2">
    <source>
        <dbReference type="EMBL" id="KAL0928208.1"/>
    </source>
</evidence>
<evidence type="ECO:0000313" key="3">
    <source>
        <dbReference type="Proteomes" id="UP001552299"/>
    </source>
</evidence>
<dbReference type="InterPro" id="IPR026960">
    <property type="entry name" value="RVT-Znf"/>
</dbReference>
<protein>
    <recommendedName>
        <fullName evidence="1">Reverse transcriptase zinc-binding domain-containing protein</fullName>
    </recommendedName>
</protein>
<accession>A0ABD0VUJ8</accession>
<keyword evidence="3" id="KW-1185">Reference proteome</keyword>
<dbReference type="AlphaFoldDB" id="A0ABD0VUJ8"/>